<organism evidence="4 5">
    <name type="scientific">Micromonospora endolithica</name>
    <dbReference type="NCBI Taxonomy" id="230091"/>
    <lineage>
        <taxon>Bacteria</taxon>
        <taxon>Bacillati</taxon>
        <taxon>Actinomycetota</taxon>
        <taxon>Actinomycetes</taxon>
        <taxon>Micromonosporales</taxon>
        <taxon>Micromonosporaceae</taxon>
        <taxon>Micromonospora</taxon>
    </lineage>
</organism>
<dbReference type="GO" id="GO:0003677">
    <property type="term" value="F:DNA binding"/>
    <property type="evidence" value="ECO:0007669"/>
    <property type="project" value="InterPro"/>
</dbReference>
<dbReference type="InterPro" id="IPR002104">
    <property type="entry name" value="Integrase_catalytic"/>
</dbReference>
<evidence type="ECO:0000313" key="4">
    <source>
        <dbReference type="EMBL" id="RKN44299.1"/>
    </source>
</evidence>
<dbReference type="PROSITE" id="PS51898">
    <property type="entry name" value="TYR_RECOMBINASE"/>
    <property type="match status" value="1"/>
</dbReference>
<evidence type="ECO:0000256" key="1">
    <source>
        <dbReference type="ARBA" id="ARBA00023172"/>
    </source>
</evidence>
<dbReference type="InterPro" id="IPR050090">
    <property type="entry name" value="Tyrosine_recombinase_XerCD"/>
</dbReference>
<gene>
    <name evidence="4" type="ORF">D7223_18710</name>
</gene>
<dbReference type="InterPro" id="IPR013762">
    <property type="entry name" value="Integrase-like_cat_sf"/>
</dbReference>
<dbReference type="InterPro" id="IPR011010">
    <property type="entry name" value="DNA_brk_join_enz"/>
</dbReference>
<evidence type="ECO:0000259" key="3">
    <source>
        <dbReference type="PROSITE" id="PS51898"/>
    </source>
</evidence>
<sequence>MSTYDVRVHGILKNQLTKGYSYVVRWKVAGDPFRKTFATRALAESFRSKLVVSQREGVAFDQASGLPEPMARALNTRSWYEHAVAYVDMKWPRASAKHRKGIAETLATVTPALLATDRGAPSDKALRAALYGWVFNKARRDAGDPPAHLAAAVRWLKANTVDLTALADPALVRKALDTLALRMDGAPASPSTIARKRAVFSGALKYAVELRLLDAHPMSLVSWTAPKMADEVDRGAVVNPDQARALLAEVGRSVPELEAFFGCMYYAALRPEEVLHLREDEYERPAQRGGWGVLHLTGSTVAVGRGWGDEDNTTEDRGLKHRARSASRDVPVAPPLVRLLDHHLKEYPPGSNGKLFVTRRGPGGRYVPTAGQPIPNNTYGKAWRDARTKVLTPAQQRSPLGKRPYDLRHAAVSLWLNAGVPATQVAEWAGHSVHVLMRVYAKCIYGQEESARLRIEAALAIETTSGEPRSNAA</sequence>
<dbReference type="PANTHER" id="PTHR30349:SF64">
    <property type="entry name" value="PROPHAGE INTEGRASE INTD-RELATED"/>
    <property type="match status" value="1"/>
</dbReference>
<protein>
    <submittedName>
        <fullName evidence="4">Integrase</fullName>
    </submittedName>
</protein>
<dbReference type="OrthoDB" id="3773913at2"/>
<feature type="region of interest" description="Disordered" evidence="2">
    <location>
        <begin position="305"/>
        <end position="327"/>
    </location>
</feature>
<dbReference type="SUPFAM" id="SSF56349">
    <property type="entry name" value="DNA breaking-rejoining enzymes"/>
    <property type="match status" value="1"/>
</dbReference>
<dbReference type="GO" id="GO:0006310">
    <property type="term" value="P:DNA recombination"/>
    <property type="evidence" value="ECO:0007669"/>
    <property type="project" value="UniProtKB-KW"/>
</dbReference>
<dbReference type="EMBL" id="RBAK01000007">
    <property type="protein sequence ID" value="RKN44299.1"/>
    <property type="molecule type" value="Genomic_DNA"/>
</dbReference>
<evidence type="ECO:0000313" key="5">
    <source>
        <dbReference type="Proteomes" id="UP000281726"/>
    </source>
</evidence>
<proteinExistence type="predicted"/>
<keyword evidence="1" id="KW-0233">DNA recombination</keyword>
<dbReference type="AlphaFoldDB" id="A0A3A9Z882"/>
<dbReference type="PANTHER" id="PTHR30349">
    <property type="entry name" value="PHAGE INTEGRASE-RELATED"/>
    <property type="match status" value="1"/>
</dbReference>
<feature type="domain" description="Tyr recombinase" evidence="3">
    <location>
        <begin position="233"/>
        <end position="454"/>
    </location>
</feature>
<dbReference type="Proteomes" id="UP000281726">
    <property type="component" value="Unassembled WGS sequence"/>
</dbReference>
<evidence type="ECO:0000256" key="2">
    <source>
        <dbReference type="SAM" id="MobiDB-lite"/>
    </source>
</evidence>
<comment type="caution">
    <text evidence="4">The sequence shown here is derived from an EMBL/GenBank/DDBJ whole genome shotgun (WGS) entry which is preliminary data.</text>
</comment>
<dbReference type="RefSeq" id="WP_120729707.1">
    <property type="nucleotide sequence ID" value="NZ_RBAK01000007.1"/>
</dbReference>
<keyword evidence="5" id="KW-1185">Reference proteome</keyword>
<reference evidence="4 5" key="1">
    <citation type="journal article" date="2004" name="Syst. Appl. Microbiol.">
        <title>Cryptoendolithic actinomycetes from antarctic sandstone rock samples: Micromonospora endolithica sp. nov. and two isolates related to Micromonospora coerulea Jensen 1932.</title>
        <authorList>
            <person name="Hirsch P."/>
            <person name="Mevs U."/>
            <person name="Kroppenstedt R.M."/>
            <person name="Schumann P."/>
            <person name="Stackebrandt E."/>
        </authorList>
    </citation>
    <scope>NUCLEOTIDE SEQUENCE [LARGE SCALE GENOMIC DNA]</scope>
    <source>
        <strain evidence="4 5">JCM 12677</strain>
    </source>
</reference>
<name>A0A3A9Z882_9ACTN</name>
<accession>A0A3A9Z882</accession>
<dbReference type="GO" id="GO:0015074">
    <property type="term" value="P:DNA integration"/>
    <property type="evidence" value="ECO:0007669"/>
    <property type="project" value="InterPro"/>
</dbReference>
<dbReference type="Gene3D" id="1.10.443.10">
    <property type="entry name" value="Intergrase catalytic core"/>
    <property type="match status" value="1"/>
</dbReference>